<name>A0AAJ0GME3_9PEZI</name>
<evidence type="ECO:0000313" key="2">
    <source>
        <dbReference type="EMBL" id="KAK3302624.1"/>
    </source>
</evidence>
<comment type="caution">
    <text evidence="2">The sequence shown here is derived from an EMBL/GenBank/DDBJ whole genome shotgun (WGS) entry which is preliminary data.</text>
</comment>
<dbReference type="Proteomes" id="UP001273166">
    <property type="component" value="Unassembled WGS sequence"/>
</dbReference>
<accession>A0AAJ0GME3</accession>
<gene>
    <name evidence="2" type="ORF">B0T15DRAFT_514645</name>
</gene>
<feature type="region of interest" description="Disordered" evidence="1">
    <location>
        <begin position="555"/>
        <end position="582"/>
    </location>
</feature>
<dbReference type="RefSeq" id="XP_062718404.1">
    <property type="nucleotide sequence ID" value="XM_062868139.1"/>
</dbReference>
<reference evidence="2" key="2">
    <citation type="submission" date="2023-06" db="EMBL/GenBank/DDBJ databases">
        <authorList>
            <consortium name="Lawrence Berkeley National Laboratory"/>
            <person name="Mondo S.J."/>
            <person name="Hensen N."/>
            <person name="Bonometti L."/>
            <person name="Westerberg I."/>
            <person name="Brannstrom I.O."/>
            <person name="Guillou S."/>
            <person name="Cros-Aarteil S."/>
            <person name="Calhoun S."/>
            <person name="Haridas S."/>
            <person name="Kuo A."/>
            <person name="Pangilinan J."/>
            <person name="Riley R."/>
            <person name="Labutti K."/>
            <person name="Andreopoulos B."/>
            <person name="Lipzen A."/>
            <person name="Chen C."/>
            <person name="Yanf M."/>
            <person name="Daum C."/>
            <person name="Ng V."/>
            <person name="Clum A."/>
            <person name="Steindorff A."/>
            <person name="Ohm R."/>
            <person name="Martin F."/>
            <person name="Silar P."/>
            <person name="Natvig D."/>
            <person name="Lalanne C."/>
            <person name="Gautier V."/>
            <person name="Ament-Velasquez S.L."/>
            <person name="Kruys A."/>
            <person name="Hutchinson M.I."/>
            <person name="Powell A.J."/>
            <person name="Barry K."/>
            <person name="Miller A.N."/>
            <person name="Grigoriev I.V."/>
            <person name="Debuchy R."/>
            <person name="Gladieux P."/>
            <person name="Thoren M.H."/>
            <person name="Johannesson H."/>
        </authorList>
    </citation>
    <scope>NUCLEOTIDE SEQUENCE</scope>
    <source>
        <strain evidence="2">CBS 333.67</strain>
    </source>
</reference>
<evidence type="ECO:0000256" key="1">
    <source>
        <dbReference type="SAM" id="MobiDB-lite"/>
    </source>
</evidence>
<organism evidence="2 3">
    <name type="scientific">Chaetomium strumarium</name>
    <dbReference type="NCBI Taxonomy" id="1170767"/>
    <lineage>
        <taxon>Eukaryota</taxon>
        <taxon>Fungi</taxon>
        <taxon>Dikarya</taxon>
        <taxon>Ascomycota</taxon>
        <taxon>Pezizomycotina</taxon>
        <taxon>Sordariomycetes</taxon>
        <taxon>Sordariomycetidae</taxon>
        <taxon>Sordariales</taxon>
        <taxon>Chaetomiaceae</taxon>
        <taxon>Chaetomium</taxon>
    </lineage>
</organism>
<dbReference type="AlphaFoldDB" id="A0AAJ0GME3"/>
<dbReference type="GeneID" id="87886968"/>
<protein>
    <submittedName>
        <fullName evidence="2">Uncharacterized protein</fullName>
    </submittedName>
</protein>
<dbReference type="EMBL" id="JAUDZG010000007">
    <property type="protein sequence ID" value="KAK3302624.1"/>
    <property type="molecule type" value="Genomic_DNA"/>
</dbReference>
<proteinExistence type="predicted"/>
<sequence>MAEAAGLAATCAGLLGALSGLIKFSKKIHDAPKDWGRYCALLDNLCQLCSTIRALTNNMDGLSKVIVTHNGRDYGLIEFCVNNAKTALGDATMLLSEFEQLKGNVKPLDRVKAWLRNKSKQLLWVLQEQDIQGCIQRVETAMVGLSIAIHAASLVRTSHGEKLTRLAILSYNENKKAIDDLTKQLAENFEKLEKCHEKSLGKQERRTIHLIVRPLPRRYQLSRTISSVPGKRTRRSQTVQASATEASPHLAVAHDQSQIDDVLSDLEQDHMVAGAASRDPSGDQLGYAPVMSLDTLSHNSPFLDVGCELPSLTDQADDIEITCEDGSIAFIPAGTDHSYGDEGMKTQMALVKTTDKLPITRTPEDANIPLSDAEELLEFLIKDTPADEVPTPVGTASAKSVNIISLFHLEFASNNSEDDADSAKSDPSIIRFLCVERLVLLHENGAFEFVARIPCHEFPWCDHVNIELLGRGMTANELYDSDVGIVILAPHGDDRDPRVVQPFKGFDTLVYEKCTGACGHTQVELEEVGDAEQDAVVHCMGPLHILALVGSMLKDSENEETSDDEKHSSDGSSDDSDDKAGVHGMGPFRSVPCLFCRKTALNPKLVGERTSESVVRYGTHSYGYRCARCQRISWITGAQPVGVEEAATRDDSEGELTAATRAAGMVVADGLPLLARFFGF</sequence>
<reference evidence="2" key="1">
    <citation type="journal article" date="2023" name="Mol. Phylogenet. Evol.">
        <title>Genome-scale phylogeny and comparative genomics of the fungal order Sordariales.</title>
        <authorList>
            <person name="Hensen N."/>
            <person name="Bonometti L."/>
            <person name="Westerberg I."/>
            <person name="Brannstrom I.O."/>
            <person name="Guillou S."/>
            <person name="Cros-Aarteil S."/>
            <person name="Calhoun S."/>
            <person name="Haridas S."/>
            <person name="Kuo A."/>
            <person name="Mondo S."/>
            <person name="Pangilinan J."/>
            <person name="Riley R."/>
            <person name="LaButti K."/>
            <person name="Andreopoulos B."/>
            <person name="Lipzen A."/>
            <person name="Chen C."/>
            <person name="Yan M."/>
            <person name="Daum C."/>
            <person name="Ng V."/>
            <person name="Clum A."/>
            <person name="Steindorff A."/>
            <person name="Ohm R.A."/>
            <person name="Martin F."/>
            <person name="Silar P."/>
            <person name="Natvig D.O."/>
            <person name="Lalanne C."/>
            <person name="Gautier V."/>
            <person name="Ament-Velasquez S.L."/>
            <person name="Kruys A."/>
            <person name="Hutchinson M.I."/>
            <person name="Powell A.J."/>
            <person name="Barry K."/>
            <person name="Miller A.N."/>
            <person name="Grigoriev I.V."/>
            <person name="Debuchy R."/>
            <person name="Gladieux P."/>
            <person name="Hiltunen Thoren M."/>
            <person name="Johannesson H."/>
        </authorList>
    </citation>
    <scope>NUCLEOTIDE SEQUENCE</scope>
    <source>
        <strain evidence="2">CBS 333.67</strain>
    </source>
</reference>
<keyword evidence="3" id="KW-1185">Reference proteome</keyword>
<evidence type="ECO:0000313" key="3">
    <source>
        <dbReference type="Proteomes" id="UP001273166"/>
    </source>
</evidence>